<proteinExistence type="predicted"/>
<dbReference type="Gene3D" id="3.40.50.1010">
    <property type="entry name" value="5'-nuclease"/>
    <property type="match status" value="1"/>
</dbReference>
<organism evidence="2">
    <name type="scientific">Caldilinea aerophila</name>
    <dbReference type="NCBI Taxonomy" id="133453"/>
    <lineage>
        <taxon>Bacteria</taxon>
        <taxon>Bacillati</taxon>
        <taxon>Chloroflexota</taxon>
        <taxon>Caldilineae</taxon>
        <taxon>Caldilineales</taxon>
        <taxon>Caldilineaceae</taxon>
        <taxon>Caldilinea</taxon>
    </lineage>
</organism>
<protein>
    <submittedName>
        <fullName evidence="2">PIN domain-containing protein</fullName>
    </submittedName>
</protein>
<dbReference type="AlphaFoldDB" id="A0A7C1FWN6"/>
<dbReference type="InterPro" id="IPR029060">
    <property type="entry name" value="PIN-like_dom_sf"/>
</dbReference>
<dbReference type="Pfam" id="PF01850">
    <property type="entry name" value="PIN"/>
    <property type="match status" value="1"/>
</dbReference>
<comment type="caution">
    <text evidence="2">The sequence shown here is derived from an EMBL/GenBank/DDBJ whole genome shotgun (WGS) entry which is preliminary data.</text>
</comment>
<gene>
    <name evidence="2" type="ORF">ENQ20_17660</name>
</gene>
<dbReference type="EMBL" id="DSMG01000184">
    <property type="protein sequence ID" value="HDX33291.1"/>
    <property type="molecule type" value="Genomic_DNA"/>
</dbReference>
<dbReference type="SUPFAM" id="SSF88723">
    <property type="entry name" value="PIN domain-like"/>
    <property type="match status" value="1"/>
</dbReference>
<evidence type="ECO:0000259" key="1">
    <source>
        <dbReference type="Pfam" id="PF01850"/>
    </source>
</evidence>
<accession>A0A7C1FWN6</accession>
<dbReference type="InterPro" id="IPR002716">
    <property type="entry name" value="PIN_dom"/>
</dbReference>
<feature type="domain" description="PIN" evidence="1">
    <location>
        <begin position="11"/>
        <end position="125"/>
    </location>
</feature>
<sequence>MKIYLDLCAIQRPLDTPNQVRIVLEAEAVLGILSLCDAGQIELISSEALVYEIEQNPLSIRREHGYSVLAKAKATINVTASVKERASQFLQHGIKPLDALHLALAEASMADYFCTCDDQLARKARRIGDLQVKVVSPLDLVQEIEK</sequence>
<reference evidence="2" key="1">
    <citation type="journal article" date="2020" name="mSystems">
        <title>Genome- and Community-Level Interaction Insights into Carbon Utilization and Element Cycling Functions of Hydrothermarchaeota in Hydrothermal Sediment.</title>
        <authorList>
            <person name="Zhou Z."/>
            <person name="Liu Y."/>
            <person name="Xu W."/>
            <person name="Pan J."/>
            <person name="Luo Z.H."/>
            <person name="Li M."/>
        </authorList>
    </citation>
    <scope>NUCLEOTIDE SEQUENCE [LARGE SCALE GENOMIC DNA]</scope>
    <source>
        <strain evidence="2">SpSt-289</strain>
    </source>
</reference>
<evidence type="ECO:0000313" key="2">
    <source>
        <dbReference type="EMBL" id="HDX33291.1"/>
    </source>
</evidence>
<name>A0A7C1FWN6_9CHLR</name>